<comment type="caution">
    <text evidence="2">The sequence shown here is derived from an EMBL/GenBank/DDBJ whole genome shotgun (WGS) entry which is preliminary data.</text>
</comment>
<dbReference type="GO" id="GO:0016740">
    <property type="term" value="F:transferase activity"/>
    <property type="evidence" value="ECO:0007669"/>
    <property type="project" value="UniProtKB-KW"/>
</dbReference>
<sequence>MPKATIVVPAFNASKTIVETLESLQAQSFQDFEVVVVNDGSTDATVDVIKRFLRDSRFRVVDQPNRGLAGARNTGIANASGEYVGFCDSDDLWTPDKLARHVRHLDRRKDVGLSYAGSVLIDDNSQSLGLKQSPQLSNVNASVVFKRNPVGNGSAPVIRMAALKDIAYTPHKDQSRQWYFDETFRQSEDIECWLRMALTTDWEIEGIPGHLTKYRIANHGLSANTNKQLASWMRMVDKLRPLNPAFFDSHEPAAKAYQMRYLARRAVSAGDGLKAHKYTRKFLNASLKPVIEEPLKTLTTLIAAELLSRTGFGPMQLASVLRR</sequence>
<keyword evidence="2" id="KW-0808">Transferase</keyword>
<dbReference type="SUPFAM" id="SSF53448">
    <property type="entry name" value="Nucleotide-diphospho-sugar transferases"/>
    <property type="match status" value="1"/>
</dbReference>
<name>A0ABX0W3U6_9RHOB</name>
<proteinExistence type="predicted"/>
<dbReference type="Proteomes" id="UP001429564">
    <property type="component" value="Unassembled WGS sequence"/>
</dbReference>
<dbReference type="InterPro" id="IPR029044">
    <property type="entry name" value="Nucleotide-diphossugar_trans"/>
</dbReference>
<dbReference type="PANTHER" id="PTHR43685:SF11">
    <property type="entry name" value="GLYCOSYLTRANSFERASE TAGX-RELATED"/>
    <property type="match status" value="1"/>
</dbReference>
<gene>
    <name evidence="2" type="ORF">DL239_04180</name>
</gene>
<organism evidence="2 3">
    <name type="scientific">Parasedimentitalea denitrificans</name>
    <dbReference type="NCBI Taxonomy" id="2211118"/>
    <lineage>
        <taxon>Bacteria</taxon>
        <taxon>Pseudomonadati</taxon>
        <taxon>Pseudomonadota</taxon>
        <taxon>Alphaproteobacteria</taxon>
        <taxon>Rhodobacterales</taxon>
        <taxon>Paracoccaceae</taxon>
        <taxon>Parasedimentitalea</taxon>
    </lineage>
</organism>
<accession>A0ABX0W3U6</accession>
<dbReference type="RefSeq" id="WP_167682602.1">
    <property type="nucleotide sequence ID" value="NZ_QHLQ01000002.1"/>
</dbReference>
<dbReference type="Gene3D" id="3.90.550.10">
    <property type="entry name" value="Spore Coat Polysaccharide Biosynthesis Protein SpsA, Chain A"/>
    <property type="match status" value="1"/>
</dbReference>
<feature type="domain" description="Glycosyltransferase 2-like" evidence="1">
    <location>
        <begin position="5"/>
        <end position="111"/>
    </location>
</feature>
<dbReference type="InterPro" id="IPR001173">
    <property type="entry name" value="Glyco_trans_2-like"/>
</dbReference>
<evidence type="ECO:0000259" key="1">
    <source>
        <dbReference type="Pfam" id="PF00535"/>
    </source>
</evidence>
<dbReference type="EMBL" id="QHLQ01000002">
    <property type="protein sequence ID" value="NIZ60172.1"/>
    <property type="molecule type" value="Genomic_DNA"/>
</dbReference>
<dbReference type="CDD" id="cd00761">
    <property type="entry name" value="Glyco_tranf_GTA_type"/>
    <property type="match status" value="1"/>
</dbReference>
<protein>
    <submittedName>
        <fullName evidence="2">Glucosyl transferase</fullName>
    </submittedName>
</protein>
<evidence type="ECO:0000313" key="3">
    <source>
        <dbReference type="Proteomes" id="UP001429564"/>
    </source>
</evidence>
<evidence type="ECO:0000313" key="2">
    <source>
        <dbReference type="EMBL" id="NIZ60172.1"/>
    </source>
</evidence>
<dbReference type="InterPro" id="IPR050834">
    <property type="entry name" value="Glycosyltransf_2"/>
</dbReference>
<dbReference type="PANTHER" id="PTHR43685">
    <property type="entry name" value="GLYCOSYLTRANSFERASE"/>
    <property type="match status" value="1"/>
</dbReference>
<reference evidence="2 3" key="1">
    <citation type="submission" date="2018-05" db="EMBL/GenBank/DDBJ databases">
        <authorList>
            <person name="Zhang Y.-J."/>
        </authorList>
    </citation>
    <scope>NUCLEOTIDE SEQUENCE [LARGE SCALE GENOMIC DNA]</scope>
    <source>
        <strain evidence="2 3">CY04</strain>
    </source>
</reference>
<dbReference type="Pfam" id="PF00535">
    <property type="entry name" value="Glycos_transf_2"/>
    <property type="match status" value="1"/>
</dbReference>
<keyword evidence="3" id="KW-1185">Reference proteome</keyword>